<comment type="subcellular location">
    <subcellularLocation>
        <location evidence="1">Cytoplasm</location>
    </subcellularLocation>
</comment>
<name>A0A8J2RPQ2_9CRUS</name>
<gene>
    <name evidence="7" type="ORF">DGAL_LOCUS6815</name>
</gene>
<dbReference type="Pfam" id="PF00031">
    <property type="entry name" value="Cystatin"/>
    <property type="match status" value="1"/>
</dbReference>
<dbReference type="InterPro" id="IPR018073">
    <property type="entry name" value="Prot_inh_cystat_CS"/>
</dbReference>
<dbReference type="GO" id="GO:0004869">
    <property type="term" value="F:cysteine-type endopeptidase inhibitor activity"/>
    <property type="evidence" value="ECO:0007669"/>
    <property type="project" value="UniProtKB-KW"/>
</dbReference>
<dbReference type="PANTHER" id="PTHR11414">
    <property type="entry name" value="CYSTATIN FAMILY MEMBER"/>
    <property type="match status" value="1"/>
</dbReference>
<evidence type="ECO:0000256" key="5">
    <source>
        <dbReference type="ARBA" id="ARBA00022704"/>
    </source>
</evidence>
<comment type="caution">
    <text evidence="7">The sequence shown here is derived from an EMBL/GenBank/DDBJ whole genome shotgun (WGS) entry which is preliminary data.</text>
</comment>
<dbReference type="GO" id="GO:0005829">
    <property type="term" value="C:cytosol"/>
    <property type="evidence" value="ECO:0007669"/>
    <property type="project" value="TreeGrafter"/>
</dbReference>
<evidence type="ECO:0000259" key="6">
    <source>
        <dbReference type="SMART" id="SM00043"/>
    </source>
</evidence>
<dbReference type="InterPro" id="IPR001713">
    <property type="entry name" value="Prot_inh_stefin"/>
</dbReference>
<proteinExistence type="inferred from homology"/>
<sequence length="98" mass="11139">MSKMTGGISDNVEPATSEVEDLIQQVKDQITGKMNGTFEVFEAISFKSQVVAGRNYFVKIHVGNDKCIHARIYKNLQREVSVHSIEEDKTREDPITYF</sequence>
<dbReference type="FunFam" id="3.10.450.10:FF:000001">
    <property type="entry name" value="Cystatin-A"/>
    <property type="match status" value="1"/>
</dbReference>
<keyword evidence="4" id="KW-0646">Protease inhibitor</keyword>
<evidence type="ECO:0000256" key="2">
    <source>
        <dbReference type="ARBA" id="ARBA00009403"/>
    </source>
</evidence>
<dbReference type="Proteomes" id="UP000789390">
    <property type="component" value="Unassembled WGS sequence"/>
</dbReference>
<evidence type="ECO:0000313" key="7">
    <source>
        <dbReference type="EMBL" id="CAH0104103.1"/>
    </source>
</evidence>
<dbReference type="SUPFAM" id="SSF54403">
    <property type="entry name" value="Cystatin/monellin"/>
    <property type="match status" value="1"/>
</dbReference>
<evidence type="ECO:0000313" key="8">
    <source>
        <dbReference type="Proteomes" id="UP000789390"/>
    </source>
</evidence>
<protein>
    <recommendedName>
        <fullName evidence="6">Cystatin domain-containing protein</fullName>
    </recommendedName>
</protein>
<evidence type="ECO:0000256" key="3">
    <source>
        <dbReference type="ARBA" id="ARBA00022490"/>
    </source>
</evidence>
<comment type="similarity">
    <text evidence="2">Belongs to the cystatin family.</text>
</comment>
<dbReference type="CDD" id="cd00042">
    <property type="entry name" value="CY"/>
    <property type="match status" value="1"/>
</dbReference>
<dbReference type="OrthoDB" id="2429551at2759"/>
<organism evidence="7 8">
    <name type="scientific">Daphnia galeata</name>
    <dbReference type="NCBI Taxonomy" id="27404"/>
    <lineage>
        <taxon>Eukaryota</taxon>
        <taxon>Metazoa</taxon>
        <taxon>Ecdysozoa</taxon>
        <taxon>Arthropoda</taxon>
        <taxon>Crustacea</taxon>
        <taxon>Branchiopoda</taxon>
        <taxon>Diplostraca</taxon>
        <taxon>Cladocera</taxon>
        <taxon>Anomopoda</taxon>
        <taxon>Daphniidae</taxon>
        <taxon>Daphnia</taxon>
    </lineage>
</organism>
<accession>A0A8J2RPQ2</accession>
<dbReference type="PRINTS" id="PR00295">
    <property type="entry name" value="STEFINA"/>
</dbReference>
<dbReference type="PROSITE" id="PS00287">
    <property type="entry name" value="CYSTATIN"/>
    <property type="match status" value="1"/>
</dbReference>
<keyword evidence="3" id="KW-0963">Cytoplasm</keyword>
<keyword evidence="8" id="KW-1185">Reference proteome</keyword>
<reference evidence="7" key="1">
    <citation type="submission" date="2021-11" db="EMBL/GenBank/DDBJ databases">
        <authorList>
            <person name="Schell T."/>
        </authorList>
    </citation>
    <scope>NUCLEOTIDE SEQUENCE</scope>
    <source>
        <strain evidence="7">M5</strain>
    </source>
</reference>
<dbReference type="AlphaFoldDB" id="A0A8J2RPQ2"/>
<evidence type="ECO:0000256" key="4">
    <source>
        <dbReference type="ARBA" id="ARBA00022690"/>
    </source>
</evidence>
<dbReference type="SMART" id="SM00043">
    <property type="entry name" value="CY"/>
    <property type="match status" value="1"/>
</dbReference>
<dbReference type="InterPro" id="IPR000010">
    <property type="entry name" value="Cystatin_dom"/>
</dbReference>
<dbReference type="EMBL" id="CAKKLH010000124">
    <property type="protein sequence ID" value="CAH0104103.1"/>
    <property type="molecule type" value="Genomic_DNA"/>
</dbReference>
<feature type="domain" description="Cystatin" evidence="6">
    <location>
        <begin position="3"/>
        <end position="98"/>
    </location>
</feature>
<dbReference type="Gene3D" id="3.10.450.10">
    <property type="match status" value="1"/>
</dbReference>
<evidence type="ECO:0000256" key="1">
    <source>
        <dbReference type="ARBA" id="ARBA00004496"/>
    </source>
</evidence>
<keyword evidence="5" id="KW-0789">Thiol protease inhibitor</keyword>
<dbReference type="InterPro" id="IPR046350">
    <property type="entry name" value="Cystatin_sf"/>
</dbReference>
<dbReference type="PANTHER" id="PTHR11414:SF21">
    <property type="entry name" value="CYSTATIN 14A, TANDEM DUPLICATE 1-RELATED"/>
    <property type="match status" value="1"/>
</dbReference>